<dbReference type="Pfam" id="PF06750">
    <property type="entry name" value="A24_N_bact"/>
    <property type="match status" value="1"/>
</dbReference>
<accession>A0A4R5G2T0</accession>
<dbReference type="GO" id="GO:0005886">
    <property type="term" value="C:plasma membrane"/>
    <property type="evidence" value="ECO:0007669"/>
    <property type="project" value="TreeGrafter"/>
</dbReference>
<reference evidence="3 4" key="1">
    <citation type="submission" date="2019-03" db="EMBL/GenBank/DDBJ databases">
        <authorList>
            <person name="Fan P."/>
        </authorList>
    </citation>
    <scope>NUCLEOTIDE SEQUENCE [LARGE SCALE GENOMIC DNA]</scope>
    <source>
        <strain evidence="3 4">KCJ4950</strain>
    </source>
</reference>
<feature type="transmembrane region" description="Helical" evidence="1">
    <location>
        <begin position="159"/>
        <end position="177"/>
    </location>
</feature>
<dbReference type="GO" id="GO:0006465">
    <property type="term" value="P:signal peptide processing"/>
    <property type="evidence" value="ECO:0007669"/>
    <property type="project" value="TreeGrafter"/>
</dbReference>
<keyword evidence="1" id="KW-0472">Membrane</keyword>
<feature type="non-terminal residue" evidence="3">
    <location>
        <position position="178"/>
    </location>
</feature>
<organism evidence="3 4">
    <name type="scientific">Streptococcus vicugnae</name>
    <dbReference type="NCBI Taxonomy" id="2740579"/>
    <lineage>
        <taxon>Bacteria</taxon>
        <taxon>Bacillati</taxon>
        <taxon>Bacillota</taxon>
        <taxon>Bacilli</taxon>
        <taxon>Lactobacillales</taxon>
        <taxon>Streptococcaceae</taxon>
        <taxon>Streptococcus</taxon>
    </lineage>
</organism>
<feature type="domain" description="Prepilin peptidase A24 N-terminal" evidence="2">
    <location>
        <begin position="9"/>
        <end position="87"/>
    </location>
</feature>
<keyword evidence="4" id="KW-1185">Reference proteome</keyword>
<evidence type="ECO:0000256" key="1">
    <source>
        <dbReference type="SAM" id="Phobius"/>
    </source>
</evidence>
<sequence>MDTLLFFFLGASLASFIGLVVDRFPEESILFPASHCNACGKQLRPVDLIPVVSQILNRSRCHFCKAKIPLWYGIFEFACGLATAFCYHGIIALSTLFIFFFSLTLSLYDFKHQSFPLLIWLIPSSLLLFFLPINKLTIILLLLGIIAYLFDIKMGSGDFFYLATLSLFFDLQGVLWII</sequence>
<evidence type="ECO:0000313" key="4">
    <source>
        <dbReference type="Proteomes" id="UP000295231"/>
    </source>
</evidence>
<protein>
    <submittedName>
        <fullName evidence="3">Prepilin peptidase</fullName>
    </submittedName>
</protein>
<gene>
    <name evidence="3" type="ORF">E0E04_09225</name>
</gene>
<dbReference type="AlphaFoldDB" id="A0A4R5G2T0"/>
<dbReference type="PANTHER" id="PTHR30487:SF0">
    <property type="entry name" value="PREPILIN LEADER PEPTIDASE_N-METHYLTRANSFERASE-RELATED"/>
    <property type="match status" value="1"/>
</dbReference>
<dbReference type="GO" id="GO:0004190">
    <property type="term" value="F:aspartic-type endopeptidase activity"/>
    <property type="evidence" value="ECO:0007669"/>
    <property type="project" value="TreeGrafter"/>
</dbReference>
<dbReference type="PANTHER" id="PTHR30487">
    <property type="entry name" value="TYPE 4 PREPILIN-LIKE PROTEINS LEADER PEPTIDE-PROCESSING ENZYME"/>
    <property type="match status" value="1"/>
</dbReference>
<evidence type="ECO:0000259" key="2">
    <source>
        <dbReference type="Pfam" id="PF06750"/>
    </source>
</evidence>
<feature type="transmembrane region" description="Helical" evidence="1">
    <location>
        <begin position="117"/>
        <end position="147"/>
    </location>
</feature>
<keyword evidence="1" id="KW-0812">Transmembrane</keyword>
<dbReference type="EMBL" id="SJWY01000367">
    <property type="protein sequence ID" value="TDE69278.1"/>
    <property type="molecule type" value="Genomic_DNA"/>
</dbReference>
<comment type="caution">
    <text evidence="3">The sequence shown here is derived from an EMBL/GenBank/DDBJ whole genome shotgun (WGS) entry which is preliminary data.</text>
</comment>
<dbReference type="InterPro" id="IPR050882">
    <property type="entry name" value="Prepilin_peptidase/N-MTase"/>
</dbReference>
<keyword evidence="1" id="KW-1133">Transmembrane helix</keyword>
<feature type="transmembrane region" description="Helical" evidence="1">
    <location>
        <begin position="81"/>
        <end position="105"/>
    </location>
</feature>
<dbReference type="InterPro" id="IPR010627">
    <property type="entry name" value="Prepilin_pept_A24_N"/>
</dbReference>
<evidence type="ECO:0000313" key="3">
    <source>
        <dbReference type="EMBL" id="TDE69278.1"/>
    </source>
</evidence>
<proteinExistence type="predicted"/>
<dbReference type="Proteomes" id="UP000295231">
    <property type="component" value="Unassembled WGS sequence"/>
</dbReference>
<name>A0A4R5G2T0_9STRE</name>